<dbReference type="EMBL" id="JAXCGZ010002004">
    <property type="protein sequence ID" value="KAK7084702.1"/>
    <property type="molecule type" value="Genomic_DNA"/>
</dbReference>
<comment type="caution">
    <text evidence="2">The sequence shown here is derived from an EMBL/GenBank/DDBJ whole genome shotgun (WGS) entry which is preliminary data.</text>
</comment>
<feature type="compositionally biased region" description="Polar residues" evidence="1">
    <location>
        <begin position="331"/>
        <end position="342"/>
    </location>
</feature>
<feature type="compositionally biased region" description="Polar residues" evidence="1">
    <location>
        <begin position="386"/>
        <end position="396"/>
    </location>
</feature>
<feature type="compositionally biased region" description="Basic and acidic residues" evidence="1">
    <location>
        <begin position="9"/>
        <end position="28"/>
    </location>
</feature>
<reference evidence="2 3" key="1">
    <citation type="submission" date="2023-11" db="EMBL/GenBank/DDBJ databases">
        <title>Halocaridina rubra genome assembly.</title>
        <authorList>
            <person name="Smith C."/>
        </authorList>
    </citation>
    <scope>NUCLEOTIDE SEQUENCE [LARGE SCALE GENOMIC DNA]</scope>
    <source>
        <strain evidence="2">EP-1</strain>
        <tissue evidence="2">Whole</tissue>
    </source>
</reference>
<keyword evidence="3" id="KW-1185">Reference proteome</keyword>
<name>A0AAN8XI06_HALRR</name>
<sequence>MSRTPTEIPEVRGRKRSFESPAKNHDVSPPKIATPRTRSKAAKENSKPAPVPAPRSVKSNSQPTLSKTLVCTPKSNKTDVIPEIMKAPAVMTKTRKCIVKTPENSCKENTKTDFQCKSPIMSAEQTSRNRTPISSTNLQVDETQATRCNTPVFKKLKVDNKLTPSTNRASQESSTQETPRAPRSSPRLNHIARASPVGDTFKSQDKCTPGEQSKNANSSTRLSQAPKSSYMENKSLDSKTSLENVSQEIPRKLRSSPRLSQKPESTQMADIHRKQDIKNASTNKPENVSPGIDSDCLEKVTESDEKNIASPAVSNLENNQQETPRKLRSSPRLSQKPESTQMADIHRKQDIKNATTNKPEKVPPGIDNDCLEKVTESDEKNIASPAVSNLENNQQETPRKLRSSPRMTQKQESTRLEYIHKSQDTECTTSDKPEKVPRKTKNKPQVLNSSHSNVIDADCSEKVTSSDEKDLASTVINNLDPRIADIDIDSLRICLPVTTNKSVDTSENKEVISPIDSNAAESMEDLQKEVEKVKKRRSTIGGLSRRSVQSLGGRRSLCSTLPPMSLEDQISLIDKNLPHTSKISHLIDMNIRETMKRFEERFEGEESVYDLRLEILTRSEKIGSHIAYEISALPLEVDPPPKKMLTDTTKRFEKLEEYKKITTKLEQEYKAWKALMRERRQACIMAEREFNEAKSGETTLDEDHVKHLTYSQHSILSSRPDYGHYFKEVQMARETAFFATQTLNHVSSVIPNFMKATQCLAASCYAAIEEKTLGPPQKSSFQAHVRTLLSLEDG</sequence>
<dbReference type="Proteomes" id="UP001381693">
    <property type="component" value="Unassembled WGS sequence"/>
</dbReference>
<evidence type="ECO:0000256" key="1">
    <source>
        <dbReference type="SAM" id="MobiDB-lite"/>
    </source>
</evidence>
<evidence type="ECO:0000313" key="3">
    <source>
        <dbReference type="Proteomes" id="UP001381693"/>
    </source>
</evidence>
<evidence type="ECO:0000313" key="2">
    <source>
        <dbReference type="EMBL" id="KAK7084702.1"/>
    </source>
</evidence>
<feature type="compositionally biased region" description="Basic and acidic residues" evidence="1">
    <location>
        <begin position="296"/>
        <end position="307"/>
    </location>
</feature>
<accession>A0AAN8XI06</accession>
<protein>
    <submittedName>
        <fullName evidence="2">Uncharacterized protein</fullName>
    </submittedName>
</protein>
<organism evidence="2 3">
    <name type="scientific">Halocaridina rubra</name>
    <name type="common">Hawaiian red shrimp</name>
    <dbReference type="NCBI Taxonomy" id="373956"/>
    <lineage>
        <taxon>Eukaryota</taxon>
        <taxon>Metazoa</taxon>
        <taxon>Ecdysozoa</taxon>
        <taxon>Arthropoda</taxon>
        <taxon>Crustacea</taxon>
        <taxon>Multicrustacea</taxon>
        <taxon>Malacostraca</taxon>
        <taxon>Eumalacostraca</taxon>
        <taxon>Eucarida</taxon>
        <taxon>Decapoda</taxon>
        <taxon>Pleocyemata</taxon>
        <taxon>Caridea</taxon>
        <taxon>Atyoidea</taxon>
        <taxon>Atyidae</taxon>
        <taxon>Halocaridina</taxon>
    </lineage>
</organism>
<feature type="compositionally biased region" description="Polar residues" evidence="1">
    <location>
        <begin position="257"/>
        <end position="268"/>
    </location>
</feature>
<dbReference type="AlphaFoldDB" id="A0AAN8XI06"/>
<feature type="region of interest" description="Disordered" evidence="1">
    <location>
        <begin position="157"/>
        <end position="451"/>
    </location>
</feature>
<feature type="compositionally biased region" description="Polar residues" evidence="1">
    <location>
        <begin position="312"/>
        <end position="322"/>
    </location>
</feature>
<feature type="compositionally biased region" description="Polar residues" evidence="1">
    <location>
        <begin position="162"/>
        <end position="178"/>
    </location>
</feature>
<gene>
    <name evidence="2" type="ORF">SK128_010986</name>
</gene>
<feature type="compositionally biased region" description="Polar residues" evidence="1">
    <location>
        <begin position="210"/>
        <end position="247"/>
    </location>
</feature>
<feature type="compositionally biased region" description="Basic and acidic residues" evidence="1">
    <location>
        <begin position="370"/>
        <end position="381"/>
    </location>
</feature>
<proteinExistence type="predicted"/>
<feature type="compositionally biased region" description="Polar residues" evidence="1">
    <location>
        <begin position="57"/>
        <end position="70"/>
    </location>
</feature>
<feature type="compositionally biased region" description="Basic and acidic residues" evidence="1">
    <location>
        <begin position="412"/>
        <end position="437"/>
    </location>
</feature>
<feature type="region of interest" description="Disordered" evidence="1">
    <location>
        <begin position="1"/>
        <end position="70"/>
    </location>
</feature>